<keyword evidence="1" id="KW-0175">Coiled coil</keyword>
<evidence type="ECO:0000313" key="4">
    <source>
        <dbReference type="Proteomes" id="UP000658258"/>
    </source>
</evidence>
<reference evidence="4" key="1">
    <citation type="journal article" date="2019" name="Int. J. Syst. Evol. Microbiol.">
        <title>The Global Catalogue of Microorganisms (GCM) 10K type strain sequencing project: providing services to taxonomists for standard genome sequencing and annotation.</title>
        <authorList>
            <consortium name="The Broad Institute Genomics Platform"/>
            <consortium name="The Broad Institute Genome Sequencing Center for Infectious Disease"/>
            <person name="Wu L."/>
            <person name="Ma J."/>
        </authorList>
    </citation>
    <scope>NUCLEOTIDE SEQUENCE [LARGE SCALE GENOMIC DNA]</scope>
    <source>
        <strain evidence="4">CGMCC 1.15111</strain>
    </source>
</reference>
<dbReference type="RefSeq" id="WP_189630442.1">
    <property type="nucleotide sequence ID" value="NZ_BNAG01000003.1"/>
</dbReference>
<feature type="transmembrane region" description="Helical" evidence="2">
    <location>
        <begin position="71"/>
        <end position="89"/>
    </location>
</feature>
<evidence type="ECO:0000313" key="3">
    <source>
        <dbReference type="EMBL" id="GHE67226.1"/>
    </source>
</evidence>
<keyword evidence="2" id="KW-1133">Transmembrane helix</keyword>
<accession>A0ABQ3I895</accession>
<organism evidence="3 4">
    <name type="scientific">Roseivirga thermotolerans</name>
    <dbReference type="NCBI Taxonomy" id="1758176"/>
    <lineage>
        <taxon>Bacteria</taxon>
        <taxon>Pseudomonadati</taxon>
        <taxon>Bacteroidota</taxon>
        <taxon>Cytophagia</taxon>
        <taxon>Cytophagales</taxon>
        <taxon>Roseivirgaceae</taxon>
        <taxon>Roseivirga</taxon>
    </lineage>
</organism>
<feature type="transmembrane region" description="Helical" evidence="2">
    <location>
        <begin position="95"/>
        <end position="111"/>
    </location>
</feature>
<feature type="transmembrane region" description="Helical" evidence="2">
    <location>
        <begin position="141"/>
        <end position="159"/>
    </location>
</feature>
<dbReference type="EMBL" id="BNAG01000003">
    <property type="protein sequence ID" value="GHE67226.1"/>
    <property type="molecule type" value="Genomic_DNA"/>
</dbReference>
<feature type="transmembrane region" description="Helical" evidence="2">
    <location>
        <begin position="118"/>
        <end position="135"/>
    </location>
</feature>
<keyword evidence="2" id="KW-0472">Membrane</keyword>
<protein>
    <recommendedName>
        <fullName evidence="5">Zinc ribbon domain-containing protein</fullName>
    </recommendedName>
</protein>
<evidence type="ECO:0008006" key="5">
    <source>
        <dbReference type="Google" id="ProtNLM"/>
    </source>
</evidence>
<gene>
    <name evidence="3" type="ORF">GCM10011340_23400</name>
</gene>
<comment type="caution">
    <text evidence="3">The sequence shown here is derived from an EMBL/GenBank/DDBJ whole genome shotgun (WGS) entry which is preliminary data.</text>
</comment>
<sequence>MENQDTTLDQAVHVCSNCQNTIDDTATYCSHCSYPQNGTEEEKAKFQRRIDAKKRLLNVVEKEVKKSKNTLIALGVLNILAGLILGYFADDMATLIASSVLAMVYFGLAIWSDKEPFGAGLTGLIVYGTIVLLQAVLEGAIFRGIVWKILIISLLIRGLKSGLEVKKVKAELKELGIS</sequence>
<keyword evidence="4" id="KW-1185">Reference proteome</keyword>
<name>A0ABQ3I895_9BACT</name>
<proteinExistence type="predicted"/>
<evidence type="ECO:0000256" key="2">
    <source>
        <dbReference type="SAM" id="Phobius"/>
    </source>
</evidence>
<evidence type="ECO:0000256" key="1">
    <source>
        <dbReference type="SAM" id="Coils"/>
    </source>
</evidence>
<keyword evidence="2" id="KW-0812">Transmembrane</keyword>
<feature type="coiled-coil region" evidence="1">
    <location>
        <begin position="43"/>
        <end position="70"/>
    </location>
</feature>
<dbReference type="Proteomes" id="UP000658258">
    <property type="component" value="Unassembled WGS sequence"/>
</dbReference>